<dbReference type="AlphaFoldDB" id="A0A4R2KF89"/>
<keyword evidence="2 7" id="KW-0349">Heme</keyword>
<dbReference type="GO" id="GO:0046872">
    <property type="term" value="F:metal ion binding"/>
    <property type="evidence" value="ECO:0007669"/>
    <property type="project" value="UniProtKB-KW"/>
</dbReference>
<keyword evidence="7" id="KW-0812">Transmembrane</keyword>
<evidence type="ECO:0000259" key="9">
    <source>
        <dbReference type="Pfam" id="PF03918"/>
    </source>
</evidence>
<protein>
    <recommendedName>
        <fullName evidence="7">Cytochrome c-type biogenesis protein</fullName>
    </recommendedName>
</protein>
<keyword evidence="7" id="KW-1133">Transmembrane helix</keyword>
<sequence>MLKRLTLILSLVLAAPALAVEPSEVLDDPGLEARARELSKGLRCLVCRNESIDDSNASLAKDLRMLVRERISAGDSDQDVLDYVVGRYGEFVLLKPPATGSNLVLYVAGPAMLGLGMIVAAFYIRGRRGRETPGAAGLSPEEETRLKEIMGE</sequence>
<evidence type="ECO:0000256" key="1">
    <source>
        <dbReference type="ARBA" id="ARBA00010342"/>
    </source>
</evidence>
<dbReference type="GO" id="GO:0005886">
    <property type="term" value="C:plasma membrane"/>
    <property type="evidence" value="ECO:0007669"/>
    <property type="project" value="TreeGrafter"/>
</dbReference>
<dbReference type="InterPro" id="IPR051263">
    <property type="entry name" value="C-type_cytochrome_biogenesis"/>
</dbReference>
<evidence type="ECO:0000256" key="5">
    <source>
        <dbReference type="ARBA" id="ARBA00022748"/>
    </source>
</evidence>
<evidence type="ECO:0000256" key="8">
    <source>
        <dbReference type="SAM" id="MobiDB-lite"/>
    </source>
</evidence>
<feature type="signal peptide" evidence="7">
    <location>
        <begin position="1"/>
        <end position="19"/>
    </location>
</feature>
<evidence type="ECO:0000256" key="6">
    <source>
        <dbReference type="ARBA" id="ARBA00023004"/>
    </source>
</evidence>
<dbReference type="EMBL" id="SLWW01000019">
    <property type="protein sequence ID" value="TCO69026.1"/>
    <property type="molecule type" value="Genomic_DNA"/>
</dbReference>
<evidence type="ECO:0000313" key="10">
    <source>
        <dbReference type="EMBL" id="TCO69026.1"/>
    </source>
</evidence>
<organism evidence="10 11">
    <name type="scientific">Rhodovulum euryhalinum</name>
    <dbReference type="NCBI Taxonomy" id="35805"/>
    <lineage>
        <taxon>Bacteria</taxon>
        <taxon>Pseudomonadati</taxon>
        <taxon>Pseudomonadota</taxon>
        <taxon>Alphaproteobacteria</taxon>
        <taxon>Rhodobacterales</taxon>
        <taxon>Paracoccaceae</taxon>
        <taxon>Rhodovulum</taxon>
    </lineage>
</organism>
<keyword evidence="4 7" id="KW-0732">Signal</keyword>
<name>A0A4R2KF89_9RHOB</name>
<gene>
    <name evidence="10" type="ORF">EV655_11923</name>
</gene>
<evidence type="ECO:0000256" key="3">
    <source>
        <dbReference type="ARBA" id="ARBA00022723"/>
    </source>
</evidence>
<feature type="region of interest" description="Disordered" evidence="8">
    <location>
        <begin position="133"/>
        <end position="152"/>
    </location>
</feature>
<feature type="compositionally biased region" description="Basic and acidic residues" evidence="8">
    <location>
        <begin position="142"/>
        <end position="152"/>
    </location>
</feature>
<evidence type="ECO:0000256" key="7">
    <source>
        <dbReference type="RuleBase" id="RU364112"/>
    </source>
</evidence>
<comment type="caution">
    <text evidence="10">The sequence shown here is derived from an EMBL/GenBank/DDBJ whole genome shotgun (WGS) entry which is preliminary data.</text>
</comment>
<feature type="chain" id="PRO_5021042362" description="Cytochrome c-type biogenesis protein" evidence="7">
    <location>
        <begin position="20"/>
        <end position="152"/>
    </location>
</feature>
<evidence type="ECO:0000256" key="2">
    <source>
        <dbReference type="ARBA" id="ARBA00022617"/>
    </source>
</evidence>
<evidence type="ECO:0000313" key="11">
    <source>
        <dbReference type="Proteomes" id="UP000295142"/>
    </source>
</evidence>
<keyword evidence="7" id="KW-0472">Membrane</keyword>
<accession>A0A4R2KF89</accession>
<keyword evidence="6 7" id="KW-0408">Iron</keyword>
<keyword evidence="3 7" id="KW-0479">Metal-binding</keyword>
<dbReference type="Proteomes" id="UP000295142">
    <property type="component" value="Unassembled WGS sequence"/>
</dbReference>
<keyword evidence="5" id="KW-0201">Cytochrome c-type biogenesis</keyword>
<dbReference type="PANTHER" id="PTHR47870:SF1">
    <property type="entry name" value="CYTOCHROME C-TYPE BIOGENESIS PROTEIN CCMH"/>
    <property type="match status" value="1"/>
</dbReference>
<dbReference type="Gene3D" id="1.10.8.640">
    <property type="entry name" value="Cytochrome C biogenesis protein"/>
    <property type="match status" value="1"/>
</dbReference>
<evidence type="ECO:0000256" key="4">
    <source>
        <dbReference type="ARBA" id="ARBA00022729"/>
    </source>
</evidence>
<feature type="domain" description="CcmH/CycL/Ccl2/NrfF N-terminal" evidence="9">
    <location>
        <begin position="8"/>
        <end position="150"/>
    </location>
</feature>
<keyword evidence="11" id="KW-1185">Reference proteome</keyword>
<reference evidence="10 11" key="1">
    <citation type="submission" date="2019-03" db="EMBL/GenBank/DDBJ databases">
        <title>Genomic Encyclopedia of Type Strains, Phase IV (KMG-IV): sequencing the most valuable type-strain genomes for metagenomic binning, comparative biology and taxonomic classification.</title>
        <authorList>
            <person name="Goeker M."/>
        </authorList>
    </citation>
    <scope>NUCLEOTIDE SEQUENCE [LARGE SCALE GENOMIC DNA]</scope>
    <source>
        <strain evidence="10 11">DSM 4868</strain>
    </source>
</reference>
<proteinExistence type="inferred from homology"/>
<dbReference type="InterPro" id="IPR005616">
    <property type="entry name" value="CcmH/CycL/Ccl2/NrfF_N"/>
</dbReference>
<dbReference type="GO" id="GO:0017004">
    <property type="term" value="P:cytochrome complex assembly"/>
    <property type="evidence" value="ECO:0007669"/>
    <property type="project" value="UniProtKB-KW"/>
</dbReference>
<dbReference type="InterPro" id="IPR038297">
    <property type="entry name" value="CcmH/CycL/NrfF/Ccl2_sf"/>
</dbReference>
<dbReference type="CDD" id="cd16378">
    <property type="entry name" value="CcmH_N"/>
    <property type="match status" value="1"/>
</dbReference>
<comment type="similarity">
    <text evidence="1 7">Belongs to the CcmH/CycL/Ccl2/NrfF family.</text>
</comment>
<feature type="transmembrane region" description="Helical" evidence="7">
    <location>
        <begin position="103"/>
        <end position="124"/>
    </location>
</feature>
<comment type="function">
    <text evidence="7">Possible subunit of a heme lyase.</text>
</comment>
<dbReference type="Pfam" id="PF03918">
    <property type="entry name" value="CcmH"/>
    <property type="match status" value="1"/>
</dbReference>
<dbReference type="PANTHER" id="PTHR47870">
    <property type="entry name" value="CYTOCHROME C-TYPE BIOGENESIS PROTEIN CCMH"/>
    <property type="match status" value="1"/>
</dbReference>